<evidence type="ECO:0000313" key="1">
    <source>
        <dbReference type="EMBL" id="RYC70058.1"/>
    </source>
</evidence>
<dbReference type="Gene3D" id="2.180.10.10">
    <property type="entry name" value="RHS repeat-associated core"/>
    <property type="match status" value="1"/>
</dbReference>
<sequence length="379" mass="43331">MYYNQPNIRNYVETSQTGRLMVCLAVVSFLSVTMSCETKKEPTPAVTPPQVVTPAVKPNFPAASAIQMRQVESGLWPDSRHNQIEPQFNAAGQLTSLTYSTYLPDNTISSTSKMTYSYNSDGYLTMRKITTDFVPATFQRVSTENFDYQNGRLSKVTMTQNYDESYKETAVYTVSKTYQYNTAGHLTDYRKVAQTGAEIERYKYGYDANDKLIVYQEYLSGSQNTDVDYTFTNGLVAKRTIRSKGVIQWISENSYNADGQPIRYKVTYPATGYSFYWTYVYDDKKAPLELTSFFLNNLYGGGRYDHLLFKGHPSYPLWSVSVSNHHNILSITDSEPLGRQHTYSYQYNSQGYPTEVTYSIYNGTQKATTNGKRTYTYFN</sequence>
<organism evidence="1 2">
    <name type="scientific">Spirosoma sordidisoli</name>
    <dbReference type="NCBI Taxonomy" id="2502893"/>
    <lineage>
        <taxon>Bacteria</taxon>
        <taxon>Pseudomonadati</taxon>
        <taxon>Bacteroidota</taxon>
        <taxon>Cytophagia</taxon>
        <taxon>Cytophagales</taxon>
        <taxon>Cytophagaceae</taxon>
        <taxon>Spirosoma</taxon>
    </lineage>
</organism>
<dbReference type="AlphaFoldDB" id="A0A4V1RWF2"/>
<reference evidence="1 2" key="1">
    <citation type="submission" date="2019-01" db="EMBL/GenBank/DDBJ databases">
        <title>Spirosoma flava sp. nov., a propanil-degrading bacterium isolated from herbicide-contaminated soil.</title>
        <authorList>
            <person name="Zhang L."/>
            <person name="Jiang J.-D."/>
        </authorList>
    </citation>
    <scope>NUCLEOTIDE SEQUENCE [LARGE SCALE GENOMIC DNA]</scope>
    <source>
        <strain evidence="1 2">TY50</strain>
    </source>
</reference>
<dbReference type="EMBL" id="SBLB01000002">
    <property type="protein sequence ID" value="RYC70058.1"/>
    <property type="molecule type" value="Genomic_DNA"/>
</dbReference>
<dbReference type="RefSeq" id="WP_129601286.1">
    <property type="nucleotide sequence ID" value="NZ_SBLB01000002.1"/>
</dbReference>
<gene>
    <name evidence="1" type="ORF">EQG79_09310</name>
</gene>
<comment type="caution">
    <text evidence="1">The sequence shown here is derived from an EMBL/GenBank/DDBJ whole genome shotgun (WGS) entry which is preliminary data.</text>
</comment>
<keyword evidence="2" id="KW-1185">Reference proteome</keyword>
<evidence type="ECO:0000313" key="2">
    <source>
        <dbReference type="Proteomes" id="UP000290407"/>
    </source>
</evidence>
<proteinExistence type="predicted"/>
<dbReference type="Proteomes" id="UP000290407">
    <property type="component" value="Unassembled WGS sequence"/>
</dbReference>
<name>A0A4V1RWF2_9BACT</name>
<protein>
    <submittedName>
        <fullName evidence="1">Uncharacterized protein</fullName>
    </submittedName>
</protein>
<accession>A0A4V1RWF2</accession>